<keyword evidence="4" id="KW-1185">Reference proteome</keyword>
<name>A0A6G8Q1N2_9ACTN</name>
<feature type="compositionally biased region" description="Basic and acidic residues" evidence="1">
    <location>
        <begin position="19"/>
        <end position="33"/>
    </location>
</feature>
<dbReference type="PANTHER" id="PTHR37809:SF1">
    <property type="entry name" value="RIBOSOMAL PROTEIN S12 METHYLTHIOTRANSFERASE ACCESSORY FACTOR YCAO"/>
    <property type="match status" value="1"/>
</dbReference>
<evidence type="ECO:0000313" key="3">
    <source>
        <dbReference type="EMBL" id="QIN80345.1"/>
    </source>
</evidence>
<dbReference type="EMBL" id="CP045121">
    <property type="protein sequence ID" value="QIN80345.1"/>
    <property type="molecule type" value="Genomic_DNA"/>
</dbReference>
<feature type="region of interest" description="Disordered" evidence="1">
    <location>
        <begin position="1"/>
        <end position="35"/>
    </location>
</feature>
<organism evidence="3 4">
    <name type="scientific">Rubrobacter marinus</name>
    <dbReference type="NCBI Taxonomy" id="2653852"/>
    <lineage>
        <taxon>Bacteria</taxon>
        <taxon>Bacillati</taxon>
        <taxon>Actinomycetota</taxon>
        <taxon>Rubrobacteria</taxon>
        <taxon>Rubrobacterales</taxon>
        <taxon>Rubrobacteraceae</taxon>
        <taxon>Rubrobacter</taxon>
    </lineage>
</organism>
<reference evidence="3 4" key="1">
    <citation type="submission" date="2019-10" db="EMBL/GenBank/DDBJ databases">
        <title>Rubrobacter sp nov SCSIO 52915 isolated from a deep-sea sediment in the South China Sea.</title>
        <authorList>
            <person name="Chen R.W."/>
        </authorList>
    </citation>
    <scope>NUCLEOTIDE SEQUENCE [LARGE SCALE GENOMIC DNA]</scope>
    <source>
        <strain evidence="3 4">SCSIO 52915</strain>
    </source>
</reference>
<evidence type="ECO:0000256" key="1">
    <source>
        <dbReference type="SAM" id="MobiDB-lite"/>
    </source>
</evidence>
<sequence>MSRGPPNKPQPPRPCGSRCRYERDRTARRDLLPREPAPGTVVDFAYEGLDRLGIPAYSAAFWPEEGEPVNGAGYGTTTGEAAIGAFGELVEDTFCGASLARLPRVRGSYKVLVSERGEAGVLDPVAACLEAGSPYDHSRELSWVEARRYPSGEAVLVPVELVASHFGDLAPEERGRGALFTPITNGLGAGPSLAHALSHGLLELIQRDGNSVSYRAMDRGVALDLDEISDPGTRALLEGLDAAGINVVPKLAATDFGTTNLYVVGHDRDPEDAPHPIMLSACGEAAHPDRERALRKATLEFVAARSRKLFHHGPFEAIEPVVPPGYLDHFRDRPLASEEDRSLSAWLDWLSLSHGEMMEMLAEPVLSVRSRRAFSSLPHTELDGDDREGLLEFVAGNLREAGLDVLYVDLSPPDGSTRVVHAIVPGLEVETMSYGRIGPRNLRRLLERGSDLVGLGEPPEGRPEARRILLTEAAAQEFGGPAWLDYAAVERTVGRLYPLYREPGRHVAALALERGASAR</sequence>
<accession>A0A6G8Q1N2</accession>
<dbReference type="PROSITE" id="PS51664">
    <property type="entry name" value="YCAO"/>
    <property type="match status" value="1"/>
</dbReference>
<dbReference type="Pfam" id="PF02624">
    <property type="entry name" value="YcaO"/>
    <property type="match status" value="1"/>
</dbReference>
<dbReference type="Proteomes" id="UP000502706">
    <property type="component" value="Chromosome"/>
</dbReference>
<dbReference type="Gene3D" id="3.30.1330.230">
    <property type="match status" value="1"/>
</dbReference>
<feature type="domain" description="YcaO" evidence="2">
    <location>
        <begin position="73"/>
        <end position="465"/>
    </location>
</feature>
<proteinExistence type="predicted"/>
<evidence type="ECO:0000313" key="4">
    <source>
        <dbReference type="Proteomes" id="UP000502706"/>
    </source>
</evidence>
<dbReference type="AlphaFoldDB" id="A0A6G8Q1N2"/>
<protein>
    <recommendedName>
        <fullName evidence="2">YcaO domain-containing protein</fullName>
    </recommendedName>
</protein>
<gene>
    <name evidence="3" type="ORF">GBA65_19525</name>
</gene>
<dbReference type="KEGG" id="rmar:GBA65_19525"/>
<feature type="compositionally biased region" description="Pro residues" evidence="1">
    <location>
        <begin position="1"/>
        <end position="14"/>
    </location>
</feature>
<dbReference type="InterPro" id="IPR003776">
    <property type="entry name" value="YcaO-like_dom"/>
</dbReference>
<evidence type="ECO:0000259" key="2">
    <source>
        <dbReference type="PROSITE" id="PS51664"/>
    </source>
</evidence>
<dbReference type="PANTHER" id="PTHR37809">
    <property type="entry name" value="RIBOSOMAL PROTEIN S12 METHYLTHIOTRANSFERASE ACCESSORY FACTOR YCAO"/>
    <property type="match status" value="1"/>
</dbReference>